<dbReference type="Proteomes" id="UP001601442">
    <property type="component" value="Unassembled WGS sequence"/>
</dbReference>
<keyword evidence="4 7" id="KW-0479">Metal-binding</keyword>
<organism evidence="8 9">
    <name type="scientific">Nocardia aobensis</name>
    <dbReference type="NCBI Taxonomy" id="257277"/>
    <lineage>
        <taxon>Bacteria</taxon>
        <taxon>Bacillati</taxon>
        <taxon>Actinomycetota</taxon>
        <taxon>Actinomycetes</taxon>
        <taxon>Mycobacteriales</taxon>
        <taxon>Nocardiaceae</taxon>
        <taxon>Nocardia</taxon>
    </lineage>
</organism>
<dbReference type="InterPro" id="IPR000760">
    <property type="entry name" value="Inositol_monophosphatase-like"/>
</dbReference>
<gene>
    <name evidence="8" type="ORF">ACFYU5_05020</name>
</gene>
<dbReference type="PANTHER" id="PTHR20854:SF4">
    <property type="entry name" value="INOSITOL-1-MONOPHOSPHATASE-RELATED"/>
    <property type="match status" value="1"/>
</dbReference>
<dbReference type="EMBL" id="JBIAMT010000001">
    <property type="protein sequence ID" value="MFF0495745.1"/>
    <property type="molecule type" value="Genomic_DNA"/>
</dbReference>
<name>A0ABW6NXC0_9NOCA</name>
<dbReference type="RefSeq" id="WP_387390086.1">
    <property type="nucleotide sequence ID" value="NZ_JBIAMT010000001.1"/>
</dbReference>
<comment type="caution">
    <text evidence="8">The sequence shown here is derived from an EMBL/GenBank/DDBJ whole genome shotgun (WGS) entry which is preliminary data.</text>
</comment>
<dbReference type="PANTHER" id="PTHR20854">
    <property type="entry name" value="INOSITOL MONOPHOSPHATASE"/>
    <property type="match status" value="1"/>
</dbReference>
<dbReference type="Gene3D" id="3.40.190.80">
    <property type="match status" value="1"/>
</dbReference>
<evidence type="ECO:0000313" key="9">
    <source>
        <dbReference type="Proteomes" id="UP001601442"/>
    </source>
</evidence>
<dbReference type="Pfam" id="PF00459">
    <property type="entry name" value="Inositol_P"/>
    <property type="match status" value="1"/>
</dbReference>
<keyword evidence="9" id="KW-1185">Reference proteome</keyword>
<dbReference type="PROSITE" id="PS00630">
    <property type="entry name" value="IMP_2"/>
    <property type="match status" value="1"/>
</dbReference>
<evidence type="ECO:0000256" key="1">
    <source>
        <dbReference type="ARBA" id="ARBA00001033"/>
    </source>
</evidence>
<comment type="cofactor">
    <cofactor evidence="2 7">
        <name>Mg(2+)</name>
        <dbReference type="ChEBI" id="CHEBI:18420"/>
    </cofactor>
</comment>
<dbReference type="PROSITE" id="PS00629">
    <property type="entry name" value="IMP_1"/>
    <property type="match status" value="1"/>
</dbReference>
<accession>A0ABW6NXC0</accession>
<reference evidence="8 9" key="1">
    <citation type="submission" date="2024-10" db="EMBL/GenBank/DDBJ databases">
        <title>The Natural Products Discovery Center: Release of the First 8490 Sequenced Strains for Exploring Actinobacteria Biosynthetic Diversity.</title>
        <authorList>
            <person name="Kalkreuter E."/>
            <person name="Kautsar S.A."/>
            <person name="Yang D."/>
            <person name="Bader C.D."/>
            <person name="Teijaro C.N."/>
            <person name="Fluegel L."/>
            <person name="Davis C.M."/>
            <person name="Simpson J.R."/>
            <person name="Lauterbach L."/>
            <person name="Steele A.D."/>
            <person name="Gui C."/>
            <person name="Meng S."/>
            <person name="Li G."/>
            <person name="Viehrig K."/>
            <person name="Ye F."/>
            <person name="Su P."/>
            <person name="Kiefer A.F."/>
            <person name="Nichols A."/>
            <person name="Cepeda A.J."/>
            <person name="Yan W."/>
            <person name="Fan B."/>
            <person name="Jiang Y."/>
            <person name="Adhikari A."/>
            <person name="Zheng C.-J."/>
            <person name="Schuster L."/>
            <person name="Cowan T.M."/>
            <person name="Smanski M.J."/>
            <person name="Chevrette M.G."/>
            <person name="De Carvalho L.P.S."/>
            <person name="Shen B."/>
        </authorList>
    </citation>
    <scope>NUCLEOTIDE SEQUENCE [LARGE SCALE GENOMIC DNA]</scope>
    <source>
        <strain evidence="8 9">NPDC004119</strain>
    </source>
</reference>
<protein>
    <recommendedName>
        <fullName evidence="7">Inositol-1-monophosphatase</fullName>
        <ecNumber evidence="7">3.1.3.25</ecNumber>
    </recommendedName>
</protein>
<dbReference type="InterPro" id="IPR020583">
    <property type="entry name" value="Inositol_monoP_metal-BS"/>
</dbReference>
<evidence type="ECO:0000256" key="2">
    <source>
        <dbReference type="ARBA" id="ARBA00001946"/>
    </source>
</evidence>
<comment type="catalytic activity">
    <reaction evidence="1 7">
        <text>a myo-inositol phosphate + H2O = myo-inositol + phosphate</text>
        <dbReference type="Rhea" id="RHEA:24056"/>
        <dbReference type="ChEBI" id="CHEBI:15377"/>
        <dbReference type="ChEBI" id="CHEBI:17268"/>
        <dbReference type="ChEBI" id="CHEBI:43474"/>
        <dbReference type="ChEBI" id="CHEBI:84139"/>
        <dbReference type="EC" id="3.1.3.25"/>
    </reaction>
</comment>
<sequence>MTLYGGFLAIAREAVAEGSSLFRDLSPETISTKSDDRDFVTDLDIRIQARLRNFLRDRTPDFGFLGEEQNDRTVTDGYLWILDPIDGTSNFIHHIPMCAISLALVRNGSPIVGVIDVPFLGLEYWATADNGAYANGKRLVASKTTTLRRSIVSIGDYATGAGSEAKNRRRLAVTAALAESVERVRMLGSAAIDLAWVAEGRLDGCILLSNNPWDTAAGVLIARESGAVVKDSDGSDHTIDSSHTIAASPAISAELLSLLNSRD</sequence>
<dbReference type="EC" id="3.1.3.25" evidence="7"/>
<evidence type="ECO:0000256" key="5">
    <source>
        <dbReference type="ARBA" id="ARBA00022801"/>
    </source>
</evidence>
<keyword evidence="6 7" id="KW-0460">Magnesium</keyword>
<evidence type="ECO:0000256" key="3">
    <source>
        <dbReference type="ARBA" id="ARBA00009759"/>
    </source>
</evidence>
<evidence type="ECO:0000256" key="7">
    <source>
        <dbReference type="RuleBase" id="RU364068"/>
    </source>
</evidence>
<dbReference type="Gene3D" id="3.30.540.10">
    <property type="entry name" value="Fructose-1,6-Bisphosphatase, subunit A, domain 1"/>
    <property type="match status" value="1"/>
</dbReference>
<dbReference type="CDD" id="cd01639">
    <property type="entry name" value="IMPase"/>
    <property type="match status" value="1"/>
</dbReference>
<dbReference type="PRINTS" id="PR00377">
    <property type="entry name" value="IMPHPHTASES"/>
</dbReference>
<evidence type="ECO:0000313" key="8">
    <source>
        <dbReference type="EMBL" id="MFF0495745.1"/>
    </source>
</evidence>
<dbReference type="InterPro" id="IPR020550">
    <property type="entry name" value="Inositol_monophosphatase_CS"/>
</dbReference>
<dbReference type="SUPFAM" id="SSF56655">
    <property type="entry name" value="Carbohydrate phosphatase"/>
    <property type="match status" value="1"/>
</dbReference>
<evidence type="ECO:0000256" key="4">
    <source>
        <dbReference type="ARBA" id="ARBA00022723"/>
    </source>
</evidence>
<dbReference type="InterPro" id="IPR033942">
    <property type="entry name" value="IMPase"/>
</dbReference>
<comment type="similarity">
    <text evidence="3 7">Belongs to the inositol monophosphatase superfamily.</text>
</comment>
<evidence type="ECO:0000256" key="6">
    <source>
        <dbReference type="ARBA" id="ARBA00022842"/>
    </source>
</evidence>
<keyword evidence="5 7" id="KW-0378">Hydrolase</keyword>
<proteinExistence type="inferred from homology"/>